<dbReference type="InterPro" id="IPR032092">
    <property type="entry name" value="PilW"/>
</dbReference>
<dbReference type="EMBL" id="MWQO01000005">
    <property type="protein sequence ID" value="THD11962.1"/>
    <property type="molecule type" value="Genomic_DNA"/>
</dbReference>
<protein>
    <recommendedName>
        <fullName evidence="4">Pilus assembly protein PilW</fullName>
    </recommendedName>
</protein>
<accession>A0A4S3KS80</accession>
<gene>
    <name evidence="2" type="ORF">B1806_01510</name>
</gene>
<evidence type="ECO:0000256" key="1">
    <source>
        <dbReference type="SAM" id="Phobius"/>
    </source>
</evidence>
<dbReference type="Pfam" id="PF07963">
    <property type="entry name" value="N_methyl"/>
    <property type="match status" value="1"/>
</dbReference>
<keyword evidence="1" id="KW-1133">Transmembrane helix</keyword>
<sequence length="403" mass="41170">MERCTHAAGVEANSQARQLHLDDGAVMKRSMGFSLVELMVAIAIGLVILAGVVTVFVAQRQVYGTATAQASMQNAENAIAAMVAPAVRGAGFAGCGAFSTTGNIINSGSLLYNFSAPLFGFSANTAMSGLNAANATSTGKWTPALDSSFANNMPEAGSDVIVVGGELPGTIPVPVTDIVGNSGQLTIQSQPFPPPSTATVQPGMIGAVSDCAKSIAFTIFSQAGANSNNLIIHHDQGTGIGSNKQADFAPNFPLGSQFVLLQQEAFYVAQGPGGQSALYGAVMMCGQWQSLAVLASGCSNGNGANASASAPQPLVPGVDNMQILYGIGAGGVTQQWVPASAVTNWAQVYAVRMGFLLEGPLGSAPPGANPTSWPVLGTTVKVPPDTRLRHVYVITLSIRNATL</sequence>
<organism evidence="2 3">
    <name type="scientific">Metallibacterium scheffleri</name>
    <dbReference type="NCBI Taxonomy" id="993689"/>
    <lineage>
        <taxon>Bacteria</taxon>
        <taxon>Pseudomonadati</taxon>
        <taxon>Pseudomonadota</taxon>
        <taxon>Gammaproteobacteria</taxon>
        <taxon>Lysobacterales</taxon>
        <taxon>Rhodanobacteraceae</taxon>
        <taxon>Metallibacterium</taxon>
    </lineage>
</organism>
<keyword evidence="1" id="KW-0472">Membrane</keyword>
<evidence type="ECO:0000313" key="2">
    <source>
        <dbReference type="EMBL" id="THD11962.1"/>
    </source>
</evidence>
<evidence type="ECO:0000313" key="3">
    <source>
        <dbReference type="Proteomes" id="UP000307749"/>
    </source>
</evidence>
<name>A0A4S3KS80_9GAMM</name>
<dbReference type="NCBIfam" id="TIGR02532">
    <property type="entry name" value="IV_pilin_GFxxxE"/>
    <property type="match status" value="1"/>
</dbReference>
<dbReference type="AlphaFoldDB" id="A0A4S3KS80"/>
<keyword evidence="3" id="KW-1185">Reference proteome</keyword>
<dbReference type="RefSeq" id="WP_081127710.1">
    <property type="nucleotide sequence ID" value="NZ_LDOS01000002.1"/>
</dbReference>
<dbReference type="OrthoDB" id="5296662at2"/>
<reference evidence="2 3" key="1">
    <citation type="submission" date="2017-02" db="EMBL/GenBank/DDBJ databases">
        <title>Whole genome sequencing of Metallibacterium scheffleri DSM 24874 (T).</title>
        <authorList>
            <person name="Kumar S."/>
            <person name="Patil P."/>
            <person name="Patil P.B."/>
        </authorList>
    </citation>
    <scope>NUCLEOTIDE SEQUENCE [LARGE SCALE GENOMIC DNA]</scope>
    <source>
        <strain evidence="2 3">DSM 24874</strain>
    </source>
</reference>
<feature type="transmembrane region" description="Helical" evidence="1">
    <location>
        <begin position="35"/>
        <end position="58"/>
    </location>
</feature>
<evidence type="ECO:0008006" key="4">
    <source>
        <dbReference type="Google" id="ProtNLM"/>
    </source>
</evidence>
<dbReference type="STRING" id="993689.GCA_002077135_02214"/>
<dbReference type="InterPro" id="IPR012902">
    <property type="entry name" value="N_methyl_site"/>
</dbReference>
<dbReference type="Pfam" id="PF16074">
    <property type="entry name" value="PilW"/>
    <property type="match status" value="1"/>
</dbReference>
<dbReference type="GO" id="GO:0043683">
    <property type="term" value="P:type IV pilus assembly"/>
    <property type="evidence" value="ECO:0007669"/>
    <property type="project" value="InterPro"/>
</dbReference>
<dbReference type="Proteomes" id="UP000307749">
    <property type="component" value="Unassembled WGS sequence"/>
</dbReference>
<comment type="caution">
    <text evidence="2">The sequence shown here is derived from an EMBL/GenBank/DDBJ whole genome shotgun (WGS) entry which is preliminary data.</text>
</comment>
<proteinExistence type="predicted"/>
<keyword evidence="1" id="KW-0812">Transmembrane</keyword>